<evidence type="ECO:0000313" key="1">
    <source>
        <dbReference type="EMBL" id="OLF04566.1"/>
    </source>
</evidence>
<organism evidence="1 2">
    <name type="scientific">Actinophytocola xinjiangensis</name>
    <dbReference type="NCBI Taxonomy" id="485602"/>
    <lineage>
        <taxon>Bacteria</taxon>
        <taxon>Bacillati</taxon>
        <taxon>Actinomycetota</taxon>
        <taxon>Actinomycetes</taxon>
        <taxon>Pseudonocardiales</taxon>
        <taxon>Pseudonocardiaceae</taxon>
    </lineage>
</organism>
<gene>
    <name evidence="1" type="ORF">BLA60_40430</name>
</gene>
<accession>A0A7Z1ATM5</accession>
<evidence type="ECO:0000313" key="2">
    <source>
        <dbReference type="Proteomes" id="UP000185696"/>
    </source>
</evidence>
<comment type="caution">
    <text evidence="1">The sequence shown here is derived from an EMBL/GenBank/DDBJ whole genome shotgun (WGS) entry which is preliminary data.</text>
</comment>
<reference evidence="1 2" key="1">
    <citation type="submission" date="2016-12" db="EMBL/GenBank/DDBJ databases">
        <title>The draft genome sequence of Actinophytocola xinjiangensis.</title>
        <authorList>
            <person name="Wang W."/>
            <person name="Yuan L."/>
        </authorList>
    </citation>
    <scope>NUCLEOTIDE SEQUENCE [LARGE SCALE GENOMIC DNA]</scope>
    <source>
        <strain evidence="1 2">CGMCC 4.4663</strain>
    </source>
</reference>
<dbReference type="EMBL" id="MSIF01000042">
    <property type="protein sequence ID" value="OLF04566.1"/>
    <property type="molecule type" value="Genomic_DNA"/>
</dbReference>
<protein>
    <submittedName>
        <fullName evidence="1">Uncharacterized protein</fullName>
    </submittedName>
</protein>
<dbReference type="Proteomes" id="UP000185696">
    <property type="component" value="Unassembled WGS sequence"/>
</dbReference>
<sequence length="178" mass="19681">MAPAPRSAVRVEPLIGLEWSQAIEMWGAEDATTPAEARRAWLHRAPESQVLTLYRSIRQADPRAPAPWWLRALAEGSLASRTEGFAVEDRVAKLLSTRSGWVFVPWATEGSSGYWEYVPSERKLFEPGMPTTLILTDRHPGWIDVLRVHAGQTPDPVAVAGLADLRANLARFESMGPA</sequence>
<name>A0A7Z1ATM5_9PSEU</name>
<dbReference type="RefSeq" id="WP_075138407.1">
    <property type="nucleotide sequence ID" value="NZ_MSIF01000042.1"/>
</dbReference>
<keyword evidence="2" id="KW-1185">Reference proteome</keyword>
<proteinExistence type="predicted"/>
<dbReference type="AlphaFoldDB" id="A0A7Z1ATM5"/>
<dbReference type="OrthoDB" id="3684165at2"/>